<protein>
    <submittedName>
        <fullName evidence="1">Uncharacterized protein</fullName>
    </submittedName>
</protein>
<evidence type="ECO:0000313" key="2">
    <source>
        <dbReference type="Proteomes" id="UP000032141"/>
    </source>
</evidence>
<organism evidence="1 2">
    <name type="scientific">Brassica oleracea var. oleracea</name>
    <dbReference type="NCBI Taxonomy" id="109376"/>
    <lineage>
        <taxon>Eukaryota</taxon>
        <taxon>Viridiplantae</taxon>
        <taxon>Streptophyta</taxon>
        <taxon>Embryophyta</taxon>
        <taxon>Tracheophyta</taxon>
        <taxon>Spermatophyta</taxon>
        <taxon>Magnoliopsida</taxon>
        <taxon>eudicotyledons</taxon>
        <taxon>Gunneridae</taxon>
        <taxon>Pentapetalae</taxon>
        <taxon>rosids</taxon>
        <taxon>malvids</taxon>
        <taxon>Brassicales</taxon>
        <taxon>Brassicaceae</taxon>
        <taxon>Brassiceae</taxon>
        <taxon>Brassica</taxon>
    </lineage>
</organism>
<name>A0A0D3CQ61_BRAOL</name>
<dbReference type="Proteomes" id="UP000032141">
    <property type="component" value="Chromosome C6"/>
</dbReference>
<sequence>MHQHQLEGLARLRGALVEAGDWRAISQELPSQHFNWESGHTETACLAFLEKDHWVNQETIDKSIKNSTNRLSDRGGLGVYVHNLGACTMSSKEDQLVTANDGDPVDYLDVMRGAYTNKKTGKIQNPLVRDVIDLVESQKQEYLASQPLSDDGSSASTNLSRVRVNEMVEEAVPKKKGRLVGLALRASSCPSSQTSYVDPMIMDELQKKDERIVALESQNATILAQMAQQDA</sequence>
<evidence type="ECO:0000313" key="1">
    <source>
        <dbReference type="EnsemblPlants" id="Bo6g027610.1"/>
    </source>
</evidence>
<keyword evidence="2" id="KW-1185">Reference proteome</keyword>
<dbReference type="InterPro" id="IPR004252">
    <property type="entry name" value="Probable_transposase_24"/>
</dbReference>
<dbReference type="AlphaFoldDB" id="A0A0D3CQ61"/>
<accession>A0A0D3CQ61</accession>
<dbReference type="EnsemblPlants" id="Bo6g027610.1">
    <property type="protein sequence ID" value="Bo6g027610.1"/>
    <property type="gene ID" value="Bo6g027610"/>
</dbReference>
<reference evidence="1 2" key="1">
    <citation type="journal article" date="2014" name="Genome Biol.">
        <title>Transcriptome and methylome profiling reveals relics of genome dominance in the mesopolyploid Brassica oleracea.</title>
        <authorList>
            <person name="Parkin I.A."/>
            <person name="Koh C."/>
            <person name="Tang H."/>
            <person name="Robinson S.J."/>
            <person name="Kagale S."/>
            <person name="Clarke W.E."/>
            <person name="Town C.D."/>
            <person name="Nixon J."/>
            <person name="Krishnakumar V."/>
            <person name="Bidwell S.L."/>
            <person name="Denoeud F."/>
            <person name="Belcram H."/>
            <person name="Links M.G."/>
            <person name="Just J."/>
            <person name="Clarke C."/>
            <person name="Bender T."/>
            <person name="Huebert T."/>
            <person name="Mason A.S."/>
            <person name="Pires J.C."/>
            <person name="Barker G."/>
            <person name="Moore J."/>
            <person name="Walley P.G."/>
            <person name="Manoli S."/>
            <person name="Batley J."/>
            <person name="Edwards D."/>
            <person name="Nelson M.N."/>
            <person name="Wang X."/>
            <person name="Paterson A.H."/>
            <person name="King G."/>
            <person name="Bancroft I."/>
            <person name="Chalhoub B."/>
            <person name="Sharpe A.G."/>
        </authorList>
    </citation>
    <scope>NUCLEOTIDE SEQUENCE</scope>
    <source>
        <strain evidence="1 2">cv. TO1000</strain>
    </source>
</reference>
<reference evidence="1" key="2">
    <citation type="submission" date="2015-03" db="UniProtKB">
        <authorList>
            <consortium name="EnsemblPlants"/>
        </authorList>
    </citation>
    <scope>IDENTIFICATION</scope>
</reference>
<dbReference type="Gramene" id="Bo6g027610.1">
    <property type="protein sequence ID" value="Bo6g027610.1"/>
    <property type="gene ID" value="Bo6g027610"/>
</dbReference>
<dbReference type="HOGENOM" id="CLU_1201307_0_0_1"/>
<proteinExistence type="predicted"/>
<dbReference type="Pfam" id="PF03004">
    <property type="entry name" value="Transposase_24"/>
    <property type="match status" value="1"/>
</dbReference>